<proteinExistence type="predicted"/>
<dbReference type="EMBL" id="JBIACK010000003">
    <property type="protein sequence ID" value="MFE8700667.1"/>
    <property type="molecule type" value="Genomic_DNA"/>
</dbReference>
<sequence length="560" mass="65169">MMRISDFEEYVDKTILKRGKDYFISGSIQKVEMVKENLYIVEVVGTEFYSVKVSLTEKDDIVSTSCDCPYDWGEYCKHQVAALYALRDLRENGENQGNLDKTALKQEKDLKFILFNFNKEELLNIILDLSNEYSEIENRLLFKFSSNTDEIASSKKLIREYINGAKKRGFIEWNRVDEALEGAHMVLEKADAKVSIGDIEGAVLLSLTVLSVVVDMIQYCDDSSGFVGSVIDESFGIIDQALSIGGTQLKESQQKKLFDAVLNEANHKRYEGWSEWQLRLLGACVHLAANQKFRNKLEIQLNGMLENSSDSWSSKYETENIKLLQLELIEKFDGEERALHFINENIHLSPFRKKVLERLLKVGNYREVISICEEGEVVDKEYRGLVKIWKEYRLKAYAGLGDVKMQRELMLQFLYGSDYSYYNELKNLYPSADWPAMLEEILTTFEKERYPSSAYLEILKEERLYEKILQYCNNHLSSIQHLYPYLIEDYFEETNLLYLKFIESESANANERRKYRNVCKLIKSYKKVFGETNTALLIRKLMTLNVKRPAFIDELGKIKI</sequence>
<name>A0ABW6KDA3_9BACI</name>
<feature type="domain" description="SWIM-type" evidence="2">
    <location>
        <begin position="51"/>
        <end position="87"/>
    </location>
</feature>
<keyword evidence="1" id="KW-0479">Metal-binding</keyword>
<reference evidence="3 4" key="1">
    <citation type="submission" date="2024-08" db="EMBL/GenBank/DDBJ databases">
        <title>Two novel Cytobacillus novel species.</title>
        <authorList>
            <person name="Liu G."/>
        </authorList>
    </citation>
    <scope>NUCLEOTIDE SEQUENCE [LARGE SCALE GENOMIC DNA]</scope>
    <source>
        <strain evidence="3 4">FJAT-54145</strain>
    </source>
</reference>
<dbReference type="Proteomes" id="UP001601059">
    <property type="component" value="Unassembled WGS sequence"/>
</dbReference>
<evidence type="ECO:0000313" key="4">
    <source>
        <dbReference type="Proteomes" id="UP001601059"/>
    </source>
</evidence>
<keyword evidence="1" id="KW-0863">Zinc-finger</keyword>
<evidence type="ECO:0000259" key="2">
    <source>
        <dbReference type="PROSITE" id="PS50966"/>
    </source>
</evidence>
<dbReference type="Pfam" id="PF04434">
    <property type="entry name" value="SWIM"/>
    <property type="match status" value="1"/>
</dbReference>
<dbReference type="InterPro" id="IPR007527">
    <property type="entry name" value="Znf_SWIM"/>
</dbReference>
<dbReference type="PROSITE" id="PS50966">
    <property type="entry name" value="ZF_SWIM"/>
    <property type="match status" value="1"/>
</dbReference>
<evidence type="ECO:0000256" key="1">
    <source>
        <dbReference type="PROSITE-ProRule" id="PRU00325"/>
    </source>
</evidence>
<accession>A0ABW6KDA3</accession>
<dbReference type="RefSeq" id="WP_389360076.1">
    <property type="nucleotide sequence ID" value="NZ_JBIACK010000003.1"/>
</dbReference>
<gene>
    <name evidence="3" type="ORF">ACFYKX_08585</name>
</gene>
<organism evidence="3 4">
    <name type="scientific">Cytobacillus spartinae</name>
    <dbReference type="NCBI Taxonomy" id="3299023"/>
    <lineage>
        <taxon>Bacteria</taxon>
        <taxon>Bacillati</taxon>
        <taxon>Bacillota</taxon>
        <taxon>Bacilli</taxon>
        <taxon>Bacillales</taxon>
        <taxon>Bacillaceae</taxon>
        <taxon>Cytobacillus</taxon>
    </lineage>
</organism>
<keyword evidence="4" id="KW-1185">Reference proteome</keyword>
<protein>
    <submittedName>
        <fullName evidence="3">SWIM zinc finger domain-containing protein</fullName>
    </submittedName>
</protein>
<evidence type="ECO:0000313" key="3">
    <source>
        <dbReference type="EMBL" id="MFE8700667.1"/>
    </source>
</evidence>
<keyword evidence="1" id="KW-0862">Zinc</keyword>
<comment type="caution">
    <text evidence="3">The sequence shown here is derived from an EMBL/GenBank/DDBJ whole genome shotgun (WGS) entry which is preliminary data.</text>
</comment>